<name>A0AAV0B028_PHAPC</name>
<dbReference type="AlphaFoldDB" id="A0AAV0B028"/>
<keyword evidence="2" id="KW-1185">Reference proteome</keyword>
<evidence type="ECO:0000313" key="2">
    <source>
        <dbReference type="Proteomes" id="UP001153365"/>
    </source>
</evidence>
<protein>
    <submittedName>
        <fullName evidence="1">Uncharacterized protein</fullName>
    </submittedName>
</protein>
<evidence type="ECO:0000313" key="1">
    <source>
        <dbReference type="EMBL" id="CAH7675170.1"/>
    </source>
</evidence>
<organism evidence="1 2">
    <name type="scientific">Phakopsora pachyrhizi</name>
    <name type="common">Asian soybean rust disease fungus</name>
    <dbReference type="NCBI Taxonomy" id="170000"/>
    <lineage>
        <taxon>Eukaryota</taxon>
        <taxon>Fungi</taxon>
        <taxon>Dikarya</taxon>
        <taxon>Basidiomycota</taxon>
        <taxon>Pucciniomycotina</taxon>
        <taxon>Pucciniomycetes</taxon>
        <taxon>Pucciniales</taxon>
        <taxon>Phakopsoraceae</taxon>
        <taxon>Phakopsora</taxon>
    </lineage>
</organism>
<reference evidence="1" key="1">
    <citation type="submission" date="2022-06" db="EMBL/GenBank/DDBJ databases">
        <authorList>
            <consortium name="SYNGENTA / RWTH Aachen University"/>
        </authorList>
    </citation>
    <scope>NUCLEOTIDE SEQUENCE</scope>
</reference>
<accession>A0AAV0B028</accession>
<proteinExistence type="predicted"/>
<dbReference type="EMBL" id="CALTRL010002264">
    <property type="protein sequence ID" value="CAH7675170.1"/>
    <property type="molecule type" value="Genomic_DNA"/>
</dbReference>
<gene>
    <name evidence="1" type="ORF">PPACK8108_LOCUS10140</name>
</gene>
<comment type="caution">
    <text evidence="1">The sequence shown here is derived from an EMBL/GenBank/DDBJ whole genome shotgun (WGS) entry which is preliminary data.</text>
</comment>
<sequence>MSKEALEASNWMPIHLCALPEAHRLDAVKEEDDSEYKNNCDHEETRIDLTAGSVAPTEEADVYDVKKMHLIDVAYVRTVCSKAVEQWHFEGCHGNFMQVTSISVGVVDILWHLQSVKKTRFPTVKKKKEAVDQLSVLVTKSLQVMHLSEVCSQLKKKFKYISNNPAQADWQKAHSQIEAPLAVQWLHPTPQMSMAKLIVSNLSSQIQFSEEEEEENCTDDDEDNIYTEWNLRKGSAAALDVIVAAILALGAIAEAEFLFASDDEGETLERNRWGHWKEEEKLGGGAHQGQSDWGKITGVTDL</sequence>
<dbReference type="Proteomes" id="UP001153365">
    <property type="component" value="Unassembled WGS sequence"/>
</dbReference>